<keyword evidence="10" id="KW-1185">Reference proteome</keyword>
<dbReference type="GO" id="GO:0006406">
    <property type="term" value="P:mRNA export from nucleus"/>
    <property type="evidence" value="ECO:0007669"/>
    <property type="project" value="TreeGrafter"/>
</dbReference>
<feature type="region of interest" description="Disordered" evidence="8">
    <location>
        <begin position="191"/>
        <end position="217"/>
    </location>
</feature>
<keyword evidence="7" id="KW-0539">Nucleus</keyword>
<dbReference type="GO" id="GO:0006606">
    <property type="term" value="P:protein import into nucleus"/>
    <property type="evidence" value="ECO:0007669"/>
    <property type="project" value="TreeGrafter"/>
</dbReference>
<keyword evidence="4" id="KW-0653">Protein transport</keyword>
<dbReference type="Gene3D" id="1.10.3450.20">
    <property type="match status" value="1"/>
</dbReference>
<name>A0A5N6NK31_9ASTR</name>
<evidence type="ECO:0000256" key="5">
    <source>
        <dbReference type="ARBA" id="ARBA00023010"/>
    </source>
</evidence>
<protein>
    <recommendedName>
        <fullName evidence="11">Nuclear pore complex protein</fullName>
    </recommendedName>
</protein>
<comment type="caution">
    <text evidence="9">The sequence shown here is derived from an EMBL/GenBank/DDBJ whole genome shotgun (WGS) entry which is preliminary data.</text>
</comment>
<dbReference type="GO" id="GO:0031080">
    <property type="term" value="C:nuclear pore outer ring"/>
    <property type="evidence" value="ECO:0007669"/>
    <property type="project" value="TreeGrafter"/>
</dbReference>
<dbReference type="PANTHER" id="PTHR13003">
    <property type="entry name" value="NUP107-RELATED"/>
    <property type="match status" value="1"/>
</dbReference>
<dbReference type="GO" id="GO:0017056">
    <property type="term" value="F:structural constituent of nuclear pore"/>
    <property type="evidence" value="ECO:0007669"/>
    <property type="project" value="InterPro"/>
</dbReference>
<evidence type="ECO:0000256" key="2">
    <source>
        <dbReference type="ARBA" id="ARBA00022448"/>
    </source>
</evidence>
<keyword evidence="5" id="KW-0811">Translocation</keyword>
<keyword evidence="2" id="KW-0813">Transport</keyword>
<reference evidence="9 10" key="1">
    <citation type="submission" date="2019-05" db="EMBL/GenBank/DDBJ databases">
        <title>Mikania micrantha, genome provides insights into the molecular mechanism of rapid growth.</title>
        <authorList>
            <person name="Liu B."/>
        </authorList>
    </citation>
    <scope>NUCLEOTIDE SEQUENCE [LARGE SCALE GENOMIC DNA]</scope>
    <source>
        <strain evidence="9">NLD-2019</strain>
        <tissue evidence="9">Leaf</tissue>
    </source>
</reference>
<dbReference type="AlphaFoldDB" id="A0A5N6NK31"/>
<accession>A0A5N6NK31</accession>
<gene>
    <name evidence="9" type="ORF">E3N88_21495</name>
</gene>
<dbReference type="Proteomes" id="UP000326396">
    <property type="component" value="Linkage Group LG19"/>
</dbReference>
<evidence type="ECO:0000256" key="7">
    <source>
        <dbReference type="ARBA" id="ARBA00023242"/>
    </source>
</evidence>
<evidence type="ECO:0000256" key="6">
    <source>
        <dbReference type="ARBA" id="ARBA00023132"/>
    </source>
</evidence>
<proteinExistence type="predicted"/>
<dbReference type="EMBL" id="SZYD01000011">
    <property type="protein sequence ID" value="KAD4889422.1"/>
    <property type="molecule type" value="Genomic_DNA"/>
</dbReference>
<dbReference type="Pfam" id="PF04121">
    <property type="entry name" value="Nup84_Nup100"/>
    <property type="match status" value="1"/>
</dbReference>
<evidence type="ECO:0000313" key="9">
    <source>
        <dbReference type="EMBL" id="KAD4889422.1"/>
    </source>
</evidence>
<sequence>MSFWDVNFLFGNDKIEQDYIGRSYYGDSKPQELPDLNEVPNFQAYNANRIPDLNEDPCVESFYSYENQQEFRWESQPSYKHEANDVYLETQNSGHDYYDGGHHDAEAAAMIWQITRSYSFRRDRPHLPRHEMSLAEFAVITGLYWDPETVTPLYTAGITEIDDATLRAWWPLIVDDPFGGTKARRIQVTGSVTGGTGMNQNFEAFSPKRLSPSPHRENYQSKFSNAALYLENVKREVEPSDGDQSEVTHGRIHSSFKRRSPSTDSRGISDTGVAEESVGRSRTQSLKVFKRDEDASVDTADATFSLFASLFDSALQGLMSIPDLILRLEGACRNVSESINNSCTERHRIVEDKLMRQKARLLLDEAASWSLLWYLYGKGNEEVPEDLIVLPTTSHLMACQFVAEDHTAQLCLRLIQWLEGLASKALDLESKLRGSHVGTHLPTSGVWNHTQRFLKKGSTNVKIVQHLDFDAPTREHAQPLLDDKKQDESLLEDVWILLRAGRLEEACNLCRAAGQSWRAATLCPFGGLDHSPTVEALVKNGKNRSLQAMELESGINHQRRMWKWASYCASEKIAEQESGKYETAIYAVNCSNVKRILPMCTDWESACWALTKSWLDVQVDAELSGLSDELRSSQGAIDKSAGQMDISSQSLGPENWPLQVLKQQPTDLYSLLQKLHSSESLHEAVSRGCKEQHRQIEMNLMTGDIPGLLDLIWSWISPSGGNEDFFRPYGDPQMIRFGAHLVLVLRLLHADEMKDTFKDKIMNLGDLILHMYVMFLFSKQHEELVGIYASQLARHRCIDLFVHMMELRLNGSVHVRYKVFLSAIEYLPFSPGDYVDGGFEKGSFEEIIERVLSRSREVKAEKADLSSDVAEQCRVQSLEKAMVIQWLCFTPPSTINDATRVGSKLLHRALMHSNVLFREFALISMWRVPAMPIGAHTLLSLLAEPLKHPSETLVSSEDHEISDSLREFHDWNEYYSCDATYRNWLQMELEIGIEEVSSEEKLRANLLAKEMLSSSMTLLLREENPWLVPTEDHIYELMEPANIELHATAMLSLPSGECVHPDPTLCTALTSALYSSLSDEVVLDRQLQVNVSISAKDSSSVDIALRCAAAENDGFGPNKLGDGGVLAAVIAAGVKGELVGFQVGVTMEILRLDAWYCRIDGSLGKPATYILRGLCRMCCVPEVILRCMQVSAFLMESGHAYENHDELIELVAGSETGILHLFSQKQLQEFLLFEREYSIWKMELAEGADA</sequence>
<organism evidence="9 10">
    <name type="scientific">Mikania micrantha</name>
    <name type="common">bitter vine</name>
    <dbReference type="NCBI Taxonomy" id="192012"/>
    <lineage>
        <taxon>Eukaryota</taxon>
        <taxon>Viridiplantae</taxon>
        <taxon>Streptophyta</taxon>
        <taxon>Embryophyta</taxon>
        <taxon>Tracheophyta</taxon>
        <taxon>Spermatophyta</taxon>
        <taxon>Magnoliopsida</taxon>
        <taxon>eudicotyledons</taxon>
        <taxon>Gunneridae</taxon>
        <taxon>Pentapetalae</taxon>
        <taxon>asterids</taxon>
        <taxon>campanulids</taxon>
        <taxon>Asterales</taxon>
        <taxon>Asteraceae</taxon>
        <taxon>Asteroideae</taxon>
        <taxon>Heliantheae alliance</taxon>
        <taxon>Eupatorieae</taxon>
        <taxon>Mikania</taxon>
    </lineage>
</organism>
<feature type="compositionally biased region" description="Basic residues" evidence="8">
    <location>
        <begin position="250"/>
        <end position="260"/>
    </location>
</feature>
<evidence type="ECO:0000256" key="8">
    <source>
        <dbReference type="SAM" id="MobiDB-lite"/>
    </source>
</evidence>
<evidence type="ECO:0000256" key="3">
    <source>
        <dbReference type="ARBA" id="ARBA00022816"/>
    </source>
</evidence>
<evidence type="ECO:0000313" key="10">
    <source>
        <dbReference type="Proteomes" id="UP000326396"/>
    </source>
</evidence>
<evidence type="ECO:0000256" key="1">
    <source>
        <dbReference type="ARBA" id="ARBA00004567"/>
    </source>
</evidence>
<keyword evidence="6" id="KW-0906">Nuclear pore complex</keyword>
<feature type="region of interest" description="Disordered" evidence="8">
    <location>
        <begin position="237"/>
        <end position="278"/>
    </location>
</feature>
<dbReference type="OrthoDB" id="3098at2759"/>
<comment type="subcellular location">
    <subcellularLocation>
        <location evidence="1">Nucleus</location>
        <location evidence="1">Nuclear pore complex</location>
    </subcellularLocation>
</comment>
<evidence type="ECO:0008006" key="11">
    <source>
        <dbReference type="Google" id="ProtNLM"/>
    </source>
</evidence>
<dbReference type="InterPro" id="IPR007252">
    <property type="entry name" value="Nup84/Nup107"/>
</dbReference>
<dbReference type="GO" id="GO:0000973">
    <property type="term" value="P:post-transcriptional tethering of RNA polymerase II gene DNA at nuclear periphery"/>
    <property type="evidence" value="ECO:0007669"/>
    <property type="project" value="TreeGrafter"/>
</dbReference>
<evidence type="ECO:0000256" key="4">
    <source>
        <dbReference type="ARBA" id="ARBA00022927"/>
    </source>
</evidence>
<dbReference type="PANTHER" id="PTHR13003:SF2">
    <property type="entry name" value="NUCLEAR PORE COMPLEX PROTEIN NUP107"/>
    <property type="match status" value="1"/>
</dbReference>
<keyword evidence="3" id="KW-0509">mRNA transport</keyword>